<proteinExistence type="predicted"/>
<dbReference type="AlphaFoldDB" id="A0A846HLS1"/>
<sequence>MVMVNGVQRGDFGVHFDANMPGSAGCVVLRTSVGWQAFEKDMKNLYSDGVKEVPLLVSYSR</sequence>
<dbReference type="Proteomes" id="UP000031549">
    <property type="component" value="Unassembled WGS sequence"/>
</dbReference>
<dbReference type="EMBL" id="JTCM02000202">
    <property type="protein sequence ID" value="NEU77449.1"/>
    <property type="molecule type" value="Genomic_DNA"/>
</dbReference>
<accession>A0A846HLS1</accession>
<comment type="caution">
    <text evidence="1">The sequence shown here is derived from an EMBL/GenBank/DDBJ whole genome shotgun (WGS) entry which is preliminary data.</text>
</comment>
<organism evidence="1 2">
    <name type="scientific">Hassallia byssoidea VB512170</name>
    <dbReference type="NCBI Taxonomy" id="1304833"/>
    <lineage>
        <taxon>Bacteria</taxon>
        <taxon>Bacillati</taxon>
        <taxon>Cyanobacteriota</taxon>
        <taxon>Cyanophyceae</taxon>
        <taxon>Nostocales</taxon>
        <taxon>Tolypothrichaceae</taxon>
        <taxon>Hassallia</taxon>
    </lineage>
</organism>
<name>A0A846HLS1_9CYAN</name>
<evidence type="ECO:0000313" key="2">
    <source>
        <dbReference type="Proteomes" id="UP000031549"/>
    </source>
</evidence>
<keyword evidence="2" id="KW-1185">Reference proteome</keyword>
<reference evidence="1 2" key="1">
    <citation type="journal article" date="2015" name="Genome Announc.">
        <title>Draft Genome Sequence of Cyanobacterium Hassallia byssoidea Strain VB512170, Isolated from Monuments in India.</title>
        <authorList>
            <person name="Singh D."/>
            <person name="Chandrababunaidu M.M."/>
            <person name="Panda A."/>
            <person name="Sen D."/>
            <person name="Bhattacharyya S."/>
            <person name="Adhikary S.P."/>
            <person name="Tripathy S."/>
        </authorList>
    </citation>
    <scope>NUCLEOTIDE SEQUENCE [LARGE SCALE GENOMIC DNA]</scope>
    <source>
        <strain evidence="1 2">VB512170</strain>
    </source>
</reference>
<gene>
    <name evidence="1" type="ORF">PI95_034580</name>
</gene>
<evidence type="ECO:0000313" key="1">
    <source>
        <dbReference type="EMBL" id="NEU77449.1"/>
    </source>
</evidence>
<protein>
    <submittedName>
        <fullName evidence="1">Uncharacterized protein</fullName>
    </submittedName>
</protein>